<protein>
    <recommendedName>
        <fullName evidence="5">Secreted protein</fullName>
    </recommendedName>
</protein>
<evidence type="ECO:0008006" key="5">
    <source>
        <dbReference type="Google" id="ProtNLM"/>
    </source>
</evidence>
<gene>
    <name evidence="3" type="ORF">R5W23_001246</name>
</gene>
<dbReference type="Proteomes" id="UP001272242">
    <property type="component" value="Unassembled WGS sequence"/>
</dbReference>
<keyword evidence="2" id="KW-0732">Signal</keyword>
<dbReference type="RefSeq" id="WP_320686683.1">
    <property type="nucleotide sequence ID" value="NZ_JAXBLV010000174.1"/>
</dbReference>
<dbReference type="EMBL" id="JAXBLV010000174">
    <property type="protein sequence ID" value="MDY3560023.1"/>
    <property type="molecule type" value="Genomic_DNA"/>
</dbReference>
<reference evidence="4" key="1">
    <citation type="journal article" date="2023" name="Mar. Drugs">
        <title>Gemmata algarum, a Novel Planctomycete Isolated from an Algal Mat, Displays Antimicrobial Activity.</title>
        <authorList>
            <person name="Kumar G."/>
            <person name="Kallscheuer N."/>
            <person name="Kashif M."/>
            <person name="Ahamad S."/>
            <person name="Jagadeeshwari U."/>
            <person name="Pannikurungottu S."/>
            <person name="Haufschild T."/>
            <person name="Kabuu M."/>
            <person name="Sasikala C."/>
            <person name="Jogler C."/>
            <person name="Ramana C."/>
        </authorList>
    </citation>
    <scope>NUCLEOTIDE SEQUENCE [LARGE SCALE GENOMIC DNA]</scope>
    <source>
        <strain evidence="4">JC673</strain>
    </source>
</reference>
<feature type="region of interest" description="Disordered" evidence="1">
    <location>
        <begin position="48"/>
        <end position="95"/>
    </location>
</feature>
<feature type="signal peptide" evidence="2">
    <location>
        <begin position="1"/>
        <end position="21"/>
    </location>
</feature>
<evidence type="ECO:0000313" key="3">
    <source>
        <dbReference type="EMBL" id="MDY3560023.1"/>
    </source>
</evidence>
<organism evidence="3 4">
    <name type="scientific">Gemmata algarum</name>
    <dbReference type="NCBI Taxonomy" id="2975278"/>
    <lineage>
        <taxon>Bacteria</taxon>
        <taxon>Pseudomonadati</taxon>
        <taxon>Planctomycetota</taxon>
        <taxon>Planctomycetia</taxon>
        <taxon>Gemmatales</taxon>
        <taxon>Gemmataceae</taxon>
        <taxon>Gemmata</taxon>
    </lineage>
</organism>
<feature type="compositionally biased region" description="Pro residues" evidence="1">
    <location>
        <begin position="65"/>
        <end position="95"/>
    </location>
</feature>
<sequence length="473" mass="50749">MRRVFLSALAGIGVATASSLAQERVVPSVIPAGGPFKHSRPATVPCPPPGVGPLTPGVPSIPTAPSEPVPQMDPPVAPPGGMPSLPPDRPPVMPYPSPPNPLERRLVDPFAQATEAGGLAPRTFNENFDGDFGGVYYSRRITTGFTTVPRVVGFTQRVTGFTPTTTSTTTTGTTTDPQGGRTTTTTITNTTTLTPVIVNDPVIVSDRVAQTRLVRLTLASRYSGVLITDNDNPRPQDRFYGGFNFYDDIGGKLNPGLGQVDLQRQLVGFEKVFLGGDASFGMRLPFQQQYGPSELGSSHTIGDLTLLFKYAFVNDAQIGNVVSAGLALTVPTGSGDVILADGSKAPHSVLFQPWLGFVRVMDRAFFQGITSLVVPTDGRDPTLFNNSVGMGYYVYRAPEALLTSIVPMVEFHVRTPLSGRNPSGMVYLQDQVNITSGLHFRFNRATLSASMCVPIAGPRPWAFEAMTFFNYFF</sequence>
<keyword evidence="4" id="KW-1185">Reference proteome</keyword>
<feature type="chain" id="PRO_5045216551" description="Secreted protein" evidence="2">
    <location>
        <begin position="22"/>
        <end position="473"/>
    </location>
</feature>
<evidence type="ECO:0000256" key="1">
    <source>
        <dbReference type="SAM" id="MobiDB-lite"/>
    </source>
</evidence>
<evidence type="ECO:0000256" key="2">
    <source>
        <dbReference type="SAM" id="SignalP"/>
    </source>
</evidence>
<name>A0ABU5F1M9_9BACT</name>
<proteinExistence type="predicted"/>
<comment type="caution">
    <text evidence="3">The sequence shown here is derived from an EMBL/GenBank/DDBJ whole genome shotgun (WGS) entry which is preliminary data.</text>
</comment>
<evidence type="ECO:0000313" key="4">
    <source>
        <dbReference type="Proteomes" id="UP001272242"/>
    </source>
</evidence>
<accession>A0ABU5F1M9</accession>